<dbReference type="RefSeq" id="WP_045160055.1">
    <property type="nucleotide sequence ID" value="NZ_JYHV01000002.1"/>
</dbReference>
<proteinExistence type="predicted"/>
<feature type="transmembrane region" description="Helical" evidence="1">
    <location>
        <begin position="12"/>
        <end position="28"/>
    </location>
</feature>
<sequence length="139" mass="15774">MIRILARVNKTLLIWGLLDAFYVVWYSLMSWKNGRIPYITDLSNTLALGSELGGPNIAVATMSWFLQFSVILSAVLFLCGYRWARYLGFAQIPFRLLLIYPSVSLILLAGSYWPDHQVMLVVLVLASEALKALSLWRFA</sequence>
<gene>
    <name evidence="2" type="ORF">UF78_00485</name>
</gene>
<name>A0A0D9AVW4_STUST</name>
<reference evidence="2 3" key="1">
    <citation type="submission" date="2015-02" db="EMBL/GenBank/DDBJ databases">
        <title>Draft genome sequence of Pseudomonas stutzeri NT0128 isolated from wheat (Triticum turgidum) rhizosphere.</title>
        <authorList>
            <person name="Tovi N."/>
            <person name="Frenk S."/>
            <person name="Hadar Y."/>
            <person name="Minz D."/>
        </authorList>
    </citation>
    <scope>NUCLEOTIDE SEQUENCE [LARGE SCALE GENOMIC DNA]</scope>
    <source>
        <strain evidence="2 3">NT0128</strain>
    </source>
</reference>
<organism evidence="2 3">
    <name type="scientific">Stutzerimonas stutzeri</name>
    <name type="common">Pseudomonas stutzeri</name>
    <dbReference type="NCBI Taxonomy" id="316"/>
    <lineage>
        <taxon>Bacteria</taxon>
        <taxon>Pseudomonadati</taxon>
        <taxon>Pseudomonadota</taxon>
        <taxon>Gammaproteobacteria</taxon>
        <taxon>Pseudomonadales</taxon>
        <taxon>Pseudomonadaceae</taxon>
        <taxon>Stutzerimonas</taxon>
    </lineage>
</organism>
<dbReference type="OrthoDB" id="6922075at2"/>
<evidence type="ECO:0000256" key="1">
    <source>
        <dbReference type="SAM" id="Phobius"/>
    </source>
</evidence>
<keyword evidence="1" id="KW-0472">Membrane</keyword>
<dbReference type="AlphaFoldDB" id="A0A0D9AVW4"/>
<protein>
    <submittedName>
        <fullName evidence="2">Uncharacterized protein</fullName>
    </submittedName>
</protein>
<feature type="transmembrane region" description="Helical" evidence="1">
    <location>
        <begin position="96"/>
        <end position="113"/>
    </location>
</feature>
<keyword evidence="1" id="KW-0812">Transmembrane</keyword>
<dbReference type="EMBL" id="JYHV01000002">
    <property type="protein sequence ID" value="KJH85153.1"/>
    <property type="molecule type" value="Genomic_DNA"/>
</dbReference>
<evidence type="ECO:0000313" key="3">
    <source>
        <dbReference type="Proteomes" id="UP000032487"/>
    </source>
</evidence>
<evidence type="ECO:0000313" key="2">
    <source>
        <dbReference type="EMBL" id="KJH85153.1"/>
    </source>
</evidence>
<comment type="caution">
    <text evidence="2">The sequence shown here is derived from an EMBL/GenBank/DDBJ whole genome shotgun (WGS) entry which is preliminary data.</text>
</comment>
<dbReference type="PATRIC" id="fig|316.101.peg.3426"/>
<dbReference type="Proteomes" id="UP000032487">
    <property type="component" value="Unassembled WGS sequence"/>
</dbReference>
<feature type="transmembrane region" description="Helical" evidence="1">
    <location>
        <begin position="64"/>
        <end position="84"/>
    </location>
</feature>
<accession>A0A0D9AVW4</accession>
<keyword evidence="1" id="KW-1133">Transmembrane helix</keyword>